<keyword evidence="3" id="KW-1185">Reference proteome</keyword>
<evidence type="ECO:0000313" key="2">
    <source>
        <dbReference type="EMBL" id="GAA0171069.1"/>
    </source>
</evidence>
<reference evidence="2 3" key="1">
    <citation type="submission" date="2024-01" db="EMBL/GenBank/DDBJ databases">
        <title>The complete chloroplast genome sequence of Lithospermum erythrorhizon: insights into the phylogenetic relationship among Boraginaceae species and the maternal lineages of purple gromwells.</title>
        <authorList>
            <person name="Okada T."/>
            <person name="Watanabe K."/>
        </authorList>
    </citation>
    <scope>NUCLEOTIDE SEQUENCE [LARGE SCALE GENOMIC DNA]</scope>
</reference>
<dbReference type="AlphaFoldDB" id="A0AAV3R5E1"/>
<evidence type="ECO:0000256" key="1">
    <source>
        <dbReference type="SAM" id="MobiDB-lite"/>
    </source>
</evidence>
<protein>
    <submittedName>
        <fullName evidence="2">Uncharacterized protein</fullName>
    </submittedName>
</protein>
<dbReference type="Proteomes" id="UP001454036">
    <property type="component" value="Unassembled WGS sequence"/>
</dbReference>
<sequence>MVFVKDQRIVISVRAICLVDDPALFNVYPYGRLVYEELVKERAHFFNRRVGKEGGVIHMKVGTFPFVLQAWVLECLMPEFAVVLARRVPGNPIPRIARWETFHVEADFTLAKQTIYDAEDLQFLRMSPEAGELYIAYYKSAIAWIDNRPGASIPMFPSGANDDEDVQPPLEMPPPVLKVEDLLQQEVEDLVKQPDNAPDMDFSDFGGAELSLD</sequence>
<accession>A0AAV3R5E1</accession>
<organism evidence="2 3">
    <name type="scientific">Lithospermum erythrorhizon</name>
    <name type="common">Purple gromwell</name>
    <name type="synonym">Lithospermum officinale var. erythrorhizon</name>
    <dbReference type="NCBI Taxonomy" id="34254"/>
    <lineage>
        <taxon>Eukaryota</taxon>
        <taxon>Viridiplantae</taxon>
        <taxon>Streptophyta</taxon>
        <taxon>Embryophyta</taxon>
        <taxon>Tracheophyta</taxon>
        <taxon>Spermatophyta</taxon>
        <taxon>Magnoliopsida</taxon>
        <taxon>eudicotyledons</taxon>
        <taxon>Gunneridae</taxon>
        <taxon>Pentapetalae</taxon>
        <taxon>asterids</taxon>
        <taxon>lamiids</taxon>
        <taxon>Boraginales</taxon>
        <taxon>Boraginaceae</taxon>
        <taxon>Boraginoideae</taxon>
        <taxon>Lithospermeae</taxon>
        <taxon>Lithospermum</taxon>
    </lineage>
</organism>
<dbReference type="EMBL" id="BAABME010024877">
    <property type="protein sequence ID" value="GAA0171069.1"/>
    <property type="molecule type" value="Genomic_DNA"/>
</dbReference>
<comment type="caution">
    <text evidence="2">The sequence shown here is derived from an EMBL/GenBank/DDBJ whole genome shotgun (WGS) entry which is preliminary data.</text>
</comment>
<feature type="region of interest" description="Disordered" evidence="1">
    <location>
        <begin position="190"/>
        <end position="213"/>
    </location>
</feature>
<proteinExistence type="predicted"/>
<name>A0AAV3R5E1_LITER</name>
<gene>
    <name evidence="2" type="ORF">LIER_41078</name>
</gene>
<evidence type="ECO:0000313" key="3">
    <source>
        <dbReference type="Proteomes" id="UP001454036"/>
    </source>
</evidence>